<dbReference type="Proteomes" id="UP000218332">
    <property type="component" value="Unassembled WGS sequence"/>
</dbReference>
<evidence type="ECO:0000259" key="10">
    <source>
        <dbReference type="Pfam" id="PF11356"/>
    </source>
</evidence>
<keyword evidence="6" id="KW-0653">Protein transport</keyword>
<dbReference type="Gene3D" id="2.30.42.10">
    <property type="match status" value="1"/>
</dbReference>
<keyword evidence="4" id="KW-0997">Cell inner membrane</keyword>
<evidence type="ECO:0000313" key="14">
    <source>
        <dbReference type="Proteomes" id="UP000245887"/>
    </source>
</evidence>
<evidence type="ECO:0000256" key="2">
    <source>
        <dbReference type="ARBA" id="ARBA00022448"/>
    </source>
</evidence>
<reference evidence="12 14" key="2">
    <citation type="submission" date="2018-04" db="EMBL/GenBank/DDBJ databases">
        <title>Genomic Encyclopedia of Type Strains, Phase IV (KMG-IV): sequencing the most valuable type-strain genomes for metagenomic binning, comparative biology and taxonomic classification.</title>
        <authorList>
            <person name="Goeker M."/>
        </authorList>
    </citation>
    <scope>NUCLEOTIDE SEQUENCE [LARGE SCALE GENOMIC DNA]</scope>
    <source>
        <strain evidence="12 14">DSM 28688</strain>
    </source>
</reference>
<evidence type="ECO:0000256" key="7">
    <source>
        <dbReference type="ARBA" id="ARBA00022989"/>
    </source>
</evidence>
<keyword evidence="8 9" id="KW-0472">Membrane</keyword>
<dbReference type="Gene3D" id="2.30.30.830">
    <property type="match status" value="1"/>
</dbReference>
<evidence type="ECO:0000256" key="4">
    <source>
        <dbReference type="ARBA" id="ARBA00022519"/>
    </source>
</evidence>
<proteinExistence type="predicted"/>
<evidence type="ECO:0000256" key="1">
    <source>
        <dbReference type="ARBA" id="ARBA00004533"/>
    </source>
</evidence>
<feature type="transmembrane region" description="Helical" evidence="9">
    <location>
        <begin position="16"/>
        <end position="34"/>
    </location>
</feature>
<dbReference type="OrthoDB" id="5574088at2"/>
<dbReference type="SUPFAM" id="SSF50156">
    <property type="entry name" value="PDZ domain-like"/>
    <property type="match status" value="1"/>
</dbReference>
<evidence type="ECO:0000256" key="5">
    <source>
        <dbReference type="ARBA" id="ARBA00022692"/>
    </source>
</evidence>
<evidence type="ECO:0000256" key="3">
    <source>
        <dbReference type="ARBA" id="ARBA00022475"/>
    </source>
</evidence>
<gene>
    <name evidence="12" type="ORF">C8D92_101425</name>
    <name evidence="11" type="ORF">CF392_09705</name>
</gene>
<dbReference type="GO" id="GO:0015031">
    <property type="term" value="P:protein transport"/>
    <property type="evidence" value="ECO:0007669"/>
    <property type="project" value="UniProtKB-KW"/>
</dbReference>
<dbReference type="GO" id="GO:0005886">
    <property type="term" value="C:plasma membrane"/>
    <property type="evidence" value="ECO:0007669"/>
    <property type="project" value="UniProtKB-SubCell"/>
</dbReference>
<keyword evidence="2" id="KW-0813">Transport</keyword>
<dbReference type="Proteomes" id="UP000245887">
    <property type="component" value="Unassembled WGS sequence"/>
</dbReference>
<evidence type="ECO:0000313" key="11">
    <source>
        <dbReference type="EMBL" id="PAV25707.1"/>
    </source>
</evidence>
<dbReference type="Pfam" id="PF11356">
    <property type="entry name" value="T2SSC"/>
    <property type="match status" value="1"/>
</dbReference>
<feature type="domain" description="Type II secretion system protein GspC N-terminal" evidence="10">
    <location>
        <begin position="24"/>
        <end position="157"/>
    </location>
</feature>
<evidence type="ECO:0000256" key="9">
    <source>
        <dbReference type="SAM" id="Phobius"/>
    </source>
</evidence>
<evidence type="ECO:0000256" key="8">
    <source>
        <dbReference type="ARBA" id="ARBA00023136"/>
    </source>
</evidence>
<evidence type="ECO:0000256" key="6">
    <source>
        <dbReference type="ARBA" id="ARBA00022927"/>
    </source>
</evidence>
<accession>A0A2A2I234</accession>
<dbReference type="InterPro" id="IPR024961">
    <property type="entry name" value="T2SS_GspC_N"/>
</dbReference>
<keyword evidence="3" id="KW-1003">Cell membrane</keyword>
<keyword evidence="13" id="KW-1185">Reference proteome</keyword>
<dbReference type="AlphaFoldDB" id="A0A2A2I234"/>
<dbReference type="EMBL" id="NMPM01000050">
    <property type="protein sequence ID" value="PAV25707.1"/>
    <property type="molecule type" value="Genomic_DNA"/>
</dbReference>
<name>A0A2A2I234_9GAMM</name>
<dbReference type="RefSeq" id="WP_095611257.1">
    <property type="nucleotide sequence ID" value="NZ_NMPM01000050.1"/>
</dbReference>
<evidence type="ECO:0000313" key="13">
    <source>
        <dbReference type="Proteomes" id="UP000218332"/>
    </source>
</evidence>
<reference evidence="11 13" key="1">
    <citation type="submission" date="2017-07" db="EMBL/GenBank/DDBJ databases">
        <title>Tamlnaduibacter salinus (Mi-7) genome sequencing.</title>
        <authorList>
            <person name="Verma A."/>
            <person name="Krishnamurthi S."/>
        </authorList>
    </citation>
    <scope>NUCLEOTIDE SEQUENCE [LARGE SCALE GENOMIC DNA]</scope>
    <source>
        <strain evidence="11 13">Mi-7</strain>
    </source>
</reference>
<comment type="caution">
    <text evidence="11">The sequence shown here is derived from an EMBL/GenBank/DDBJ whole genome shotgun (WGS) entry which is preliminary data.</text>
</comment>
<keyword evidence="5 9" id="KW-0812">Transmembrane</keyword>
<evidence type="ECO:0000313" key="12">
    <source>
        <dbReference type="EMBL" id="PVY79215.1"/>
    </source>
</evidence>
<sequence length="280" mass="29925">MTSLVTRINQGPLPRWAANLLLLVLVIQFALWLARLTWIMAWTPSPLPGFEAAGGESLVQGSGTSLAAFHLFGRPPAGQPVSETVSQRAPETNLQLRLEGVLMAGNREQSGAIVSGGGKPASWYRIGDTLPGNAELVEVEPRRILIRRNGEVEALTFEEPESSGMVTEAETPDVDLSSPDAFVADARQQLQQEGAAALARFGLRPVSSGAASGYVFDGSNPMLSSLNLQEGDVVTAINGHRLGDPAQDAELLEQWKNAGQITVQVQRDGSQFTVNYALPN</sequence>
<dbReference type="EMBL" id="QEKQ01000001">
    <property type="protein sequence ID" value="PVY79215.1"/>
    <property type="molecule type" value="Genomic_DNA"/>
</dbReference>
<protein>
    <submittedName>
        <fullName evidence="11">General secretion pathway protein GspC</fullName>
    </submittedName>
    <submittedName>
        <fullName evidence="12">Type II secretion system protein C (GspC)</fullName>
    </submittedName>
</protein>
<dbReference type="InterPro" id="IPR036034">
    <property type="entry name" value="PDZ_sf"/>
</dbReference>
<comment type="subcellular location">
    <subcellularLocation>
        <location evidence="1">Cell inner membrane</location>
    </subcellularLocation>
</comment>
<keyword evidence="7 9" id="KW-1133">Transmembrane helix</keyword>
<organism evidence="11 13">
    <name type="scientific">Tamilnaduibacter salinus</name>
    <dbReference type="NCBI Taxonomy" id="1484056"/>
    <lineage>
        <taxon>Bacteria</taxon>
        <taxon>Pseudomonadati</taxon>
        <taxon>Pseudomonadota</taxon>
        <taxon>Gammaproteobacteria</taxon>
        <taxon>Pseudomonadales</taxon>
        <taxon>Marinobacteraceae</taxon>
        <taxon>Tamilnaduibacter</taxon>
    </lineage>
</organism>